<keyword evidence="1" id="KW-1133">Transmembrane helix</keyword>
<dbReference type="AlphaFoldDB" id="A0AAD3STP0"/>
<feature type="transmembrane region" description="Helical" evidence="1">
    <location>
        <begin position="96"/>
        <end position="115"/>
    </location>
</feature>
<keyword evidence="3" id="KW-1185">Reference proteome</keyword>
<evidence type="ECO:0000313" key="2">
    <source>
        <dbReference type="EMBL" id="GMH16927.1"/>
    </source>
</evidence>
<reference evidence="2" key="1">
    <citation type="submission" date="2023-05" db="EMBL/GenBank/DDBJ databases">
        <title>Nepenthes gracilis genome sequencing.</title>
        <authorList>
            <person name="Fukushima K."/>
        </authorList>
    </citation>
    <scope>NUCLEOTIDE SEQUENCE</scope>
    <source>
        <strain evidence="2">SING2019-196</strain>
    </source>
</reference>
<keyword evidence="1" id="KW-0812">Transmembrane</keyword>
<accession>A0AAD3STP0</accession>
<comment type="caution">
    <text evidence="2">The sequence shown here is derived from an EMBL/GenBank/DDBJ whole genome shotgun (WGS) entry which is preliminary data.</text>
</comment>
<gene>
    <name evidence="2" type="ORF">Nepgr_018768</name>
</gene>
<dbReference type="EMBL" id="BSYO01000017">
    <property type="protein sequence ID" value="GMH16927.1"/>
    <property type="molecule type" value="Genomic_DNA"/>
</dbReference>
<keyword evidence="1" id="KW-0472">Membrane</keyword>
<name>A0AAD3STP0_NEPGR</name>
<evidence type="ECO:0000256" key="1">
    <source>
        <dbReference type="SAM" id="Phobius"/>
    </source>
</evidence>
<feature type="transmembrane region" description="Helical" evidence="1">
    <location>
        <begin position="127"/>
        <end position="151"/>
    </location>
</feature>
<sequence>MDALGCVFSYGKFLESWAWWMPSPLAENQFGWKLLLSAEALVEFWTSLCSASLGMAVLLQVGVLESLYFSIWNVLHAFVCLRIHSRLSLLGEDCSWKLDAATSGWLIFGALYLAMLSTGEGQFAEMVGCWVALVGLGMLMSLLYVAVGLFVCCDVVDVIPLTLRFSVELLSLPPRFESGLA</sequence>
<proteinExistence type="predicted"/>
<evidence type="ECO:0000313" key="3">
    <source>
        <dbReference type="Proteomes" id="UP001279734"/>
    </source>
</evidence>
<feature type="transmembrane region" description="Helical" evidence="1">
    <location>
        <begin position="66"/>
        <end position="84"/>
    </location>
</feature>
<dbReference type="Proteomes" id="UP001279734">
    <property type="component" value="Unassembled WGS sequence"/>
</dbReference>
<protein>
    <submittedName>
        <fullName evidence="2">Uncharacterized protein</fullName>
    </submittedName>
</protein>
<organism evidence="2 3">
    <name type="scientific">Nepenthes gracilis</name>
    <name type="common">Slender pitcher plant</name>
    <dbReference type="NCBI Taxonomy" id="150966"/>
    <lineage>
        <taxon>Eukaryota</taxon>
        <taxon>Viridiplantae</taxon>
        <taxon>Streptophyta</taxon>
        <taxon>Embryophyta</taxon>
        <taxon>Tracheophyta</taxon>
        <taxon>Spermatophyta</taxon>
        <taxon>Magnoliopsida</taxon>
        <taxon>eudicotyledons</taxon>
        <taxon>Gunneridae</taxon>
        <taxon>Pentapetalae</taxon>
        <taxon>Caryophyllales</taxon>
        <taxon>Nepenthaceae</taxon>
        <taxon>Nepenthes</taxon>
    </lineage>
</organism>